<proteinExistence type="predicted"/>
<gene>
    <name evidence="1" type="ORF">MCHLO_14620</name>
</gene>
<accession>A0ABQ0M448</accession>
<keyword evidence="2" id="KW-1185">Reference proteome</keyword>
<dbReference type="EMBL" id="DF849581">
    <property type="protein sequence ID" value="GAT58160.1"/>
    <property type="molecule type" value="Genomic_DNA"/>
</dbReference>
<evidence type="ECO:0000313" key="2">
    <source>
        <dbReference type="Proteomes" id="UP000815677"/>
    </source>
</evidence>
<evidence type="ECO:0008006" key="3">
    <source>
        <dbReference type="Google" id="ProtNLM"/>
    </source>
</evidence>
<name>A0ABQ0M448_MYCCL</name>
<dbReference type="Proteomes" id="UP000815677">
    <property type="component" value="Unassembled WGS sequence"/>
</dbReference>
<reference evidence="1" key="1">
    <citation type="submission" date="2014-09" db="EMBL/GenBank/DDBJ databases">
        <title>Genome sequence of the luminous mushroom Mycena chlorophos for searching fungal bioluminescence genes.</title>
        <authorList>
            <person name="Tanaka Y."/>
            <person name="Kasuga D."/>
            <person name="Oba Y."/>
            <person name="Hase S."/>
            <person name="Sato K."/>
            <person name="Oba Y."/>
            <person name="Sakakibara Y."/>
        </authorList>
    </citation>
    <scope>NUCLEOTIDE SEQUENCE</scope>
</reference>
<evidence type="ECO:0000313" key="1">
    <source>
        <dbReference type="EMBL" id="GAT58160.1"/>
    </source>
</evidence>
<protein>
    <recommendedName>
        <fullName evidence="3">F-box domain-containing protein</fullName>
    </recommendedName>
</protein>
<sequence>MDDDIFEGFGAALDYLNNVHNLNLISFGTRYWITLPVEVAGAFLSWLDRLTLRRLKLWNIEEIPGTTLLRVLTASPWVQLDSINLAVDALGITKARPGRELETLDLIRCGDLGHILLHPEHPYLVASLRTLYVVLNSNGTAGTDFHRLCVAAAETLEHITIRYEISRRTPSVSLPTWLPKLQHFAVTFGIHYDAPNGVDISAPFIRSLVDVVLRPSRAPVLTTLSFHSIIVTRGADQLDLEYVFEDAGCLELIDELVDQHPTMKPVDWLVSTQFAAVSESGQDAHFAAFERAIRSTFPKASAKGMLNIRQEKPNP</sequence>
<organism evidence="1 2">
    <name type="scientific">Mycena chlorophos</name>
    <name type="common">Agaric fungus</name>
    <name type="synonym">Agaricus chlorophos</name>
    <dbReference type="NCBI Taxonomy" id="658473"/>
    <lineage>
        <taxon>Eukaryota</taxon>
        <taxon>Fungi</taxon>
        <taxon>Dikarya</taxon>
        <taxon>Basidiomycota</taxon>
        <taxon>Agaricomycotina</taxon>
        <taxon>Agaricomycetes</taxon>
        <taxon>Agaricomycetidae</taxon>
        <taxon>Agaricales</taxon>
        <taxon>Marasmiineae</taxon>
        <taxon>Mycenaceae</taxon>
        <taxon>Mycena</taxon>
    </lineage>
</organism>